<dbReference type="InterPro" id="IPR016181">
    <property type="entry name" value="Acyl_CoA_acyltransferase"/>
</dbReference>
<evidence type="ECO:0000313" key="2">
    <source>
        <dbReference type="EMBL" id="SDX16610.1"/>
    </source>
</evidence>
<dbReference type="Pfam" id="PF14542">
    <property type="entry name" value="Acetyltransf_CG"/>
    <property type="match status" value="1"/>
</dbReference>
<dbReference type="Proteomes" id="UP000198711">
    <property type="component" value="Unassembled WGS sequence"/>
</dbReference>
<organism evidence="2 3">
    <name type="scientific">Hydrobacter penzbergensis</name>
    <dbReference type="NCBI Taxonomy" id="1235997"/>
    <lineage>
        <taxon>Bacteria</taxon>
        <taxon>Pseudomonadati</taxon>
        <taxon>Bacteroidota</taxon>
        <taxon>Chitinophagia</taxon>
        <taxon>Chitinophagales</taxon>
        <taxon>Chitinophagaceae</taxon>
        <taxon>Hydrobacter</taxon>
    </lineage>
</organism>
<sequence>MDSMDRPAYDIRHNEKNMRFEITENGETAYLEYRYYHDDIAFMHTEVPAALEGKGIASALAVYAFAYAKEHQKLVMVYCPFVAGYLKKHPEYKAQLDPKFIH</sequence>
<dbReference type="PROSITE" id="PS51729">
    <property type="entry name" value="GNAT_YJDJ"/>
    <property type="match status" value="1"/>
</dbReference>
<reference evidence="2 3" key="1">
    <citation type="submission" date="2016-10" db="EMBL/GenBank/DDBJ databases">
        <authorList>
            <person name="Varghese N."/>
            <person name="Submissions S."/>
        </authorList>
    </citation>
    <scope>NUCLEOTIDE SEQUENCE [LARGE SCALE GENOMIC DNA]</scope>
    <source>
        <strain evidence="2 3">DSM 25353</strain>
    </source>
</reference>
<dbReference type="AlphaFoldDB" id="A0A8X8IG61"/>
<comment type="caution">
    <text evidence="2">The sequence shown here is derived from an EMBL/GenBank/DDBJ whole genome shotgun (WGS) entry which is preliminary data.</text>
</comment>
<dbReference type="PANTHER" id="PTHR31435:SF9">
    <property type="entry name" value="PROTEIN NATD1"/>
    <property type="match status" value="1"/>
</dbReference>
<evidence type="ECO:0000259" key="1">
    <source>
        <dbReference type="PROSITE" id="PS51729"/>
    </source>
</evidence>
<dbReference type="PANTHER" id="PTHR31435">
    <property type="entry name" value="PROTEIN NATD1"/>
    <property type="match status" value="1"/>
</dbReference>
<name>A0A8X8IG61_9BACT</name>
<dbReference type="InterPro" id="IPR031165">
    <property type="entry name" value="GNAT_YJDJ"/>
</dbReference>
<dbReference type="EMBL" id="FNNO01000010">
    <property type="protein sequence ID" value="SDX16610.1"/>
    <property type="molecule type" value="Genomic_DNA"/>
</dbReference>
<evidence type="ECO:0000313" key="3">
    <source>
        <dbReference type="Proteomes" id="UP000198711"/>
    </source>
</evidence>
<proteinExistence type="predicted"/>
<dbReference type="SUPFAM" id="SSF55729">
    <property type="entry name" value="Acyl-CoA N-acyltransferases (Nat)"/>
    <property type="match status" value="1"/>
</dbReference>
<feature type="domain" description="N-acetyltransferase" evidence="1">
    <location>
        <begin position="12"/>
        <end position="97"/>
    </location>
</feature>
<dbReference type="InterPro" id="IPR045057">
    <property type="entry name" value="Gcn5-rel_NAT"/>
</dbReference>
<gene>
    <name evidence="2" type="ORF">SAMN05444410_11014</name>
</gene>
<keyword evidence="3" id="KW-1185">Reference proteome</keyword>
<protein>
    <recommendedName>
        <fullName evidence="1">N-acetyltransferase domain-containing protein</fullName>
    </recommendedName>
</protein>
<dbReference type="Gene3D" id="3.40.630.30">
    <property type="match status" value="1"/>
</dbReference>
<accession>A0A8X8IG61</accession>